<organism evidence="2 3">
    <name type="scientific">Marivirga atlantica</name>
    <dbReference type="NCBI Taxonomy" id="1548457"/>
    <lineage>
        <taxon>Bacteria</taxon>
        <taxon>Pseudomonadati</taxon>
        <taxon>Bacteroidota</taxon>
        <taxon>Cytophagia</taxon>
        <taxon>Cytophagales</taxon>
        <taxon>Marivirgaceae</taxon>
        <taxon>Marivirga</taxon>
    </lineage>
</organism>
<dbReference type="SUPFAM" id="SSF109854">
    <property type="entry name" value="DinB/YfiT-like putative metalloenzymes"/>
    <property type="match status" value="1"/>
</dbReference>
<name>A0A937AG32_9BACT</name>
<dbReference type="AlphaFoldDB" id="A0A937AG32"/>
<evidence type="ECO:0000313" key="2">
    <source>
        <dbReference type="EMBL" id="MBL0765593.1"/>
    </source>
</evidence>
<dbReference type="InterPro" id="IPR034660">
    <property type="entry name" value="DinB/YfiT-like"/>
</dbReference>
<comment type="caution">
    <text evidence="2">The sequence shown here is derived from an EMBL/GenBank/DDBJ whole genome shotgun (WGS) entry which is preliminary data.</text>
</comment>
<keyword evidence="3" id="KW-1185">Reference proteome</keyword>
<sequence>MHKSLEKHWVRLEENKEYYDALLKVFNEVQLNFKPDENSWSMIEVMHHLFTSEKLSIEFVKNFDFNRKNVKLGLKSQLKTILLVNRLNSKKKFKAPKILAKKGADLNLSMDAHTFQHQWDDLRADMKNVLDNFPEEKLNYFVFNQPVTGKMKIGQTLQFFNAHLNHHKHQIENINHHPNFPV</sequence>
<reference evidence="2" key="1">
    <citation type="submission" date="2021-01" db="EMBL/GenBank/DDBJ databases">
        <title>Marivirga sp. nov., isolated from intertidal surface sediments.</title>
        <authorList>
            <person name="Zhang M."/>
        </authorList>
    </citation>
    <scope>NUCLEOTIDE SEQUENCE</scope>
    <source>
        <strain evidence="2">SM1354</strain>
    </source>
</reference>
<dbReference type="Gene3D" id="1.20.120.450">
    <property type="entry name" value="dinb family like domain"/>
    <property type="match status" value="1"/>
</dbReference>
<dbReference type="Proteomes" id="UP000642920">
    <property type="component" value="Unassembled WGS sequence"/>
</dbReference>
<evidence type="ECO:0000259" key="1">
    <source>
        <dbReference type="Pfam" id="PF12867"/>
    </source>
</evidence>
<gene>
    <name evidence="2" type="ORF">JKP34_10040</name>
</gene>
<evidence type="ECO:0000313" key="3">
    <source>
        <dbReference type="Proteomes" id="UP000642920"/>
    </source>
</evidence>
<protein>
    <submittedName>
        <fullName evidence="2">DinB family protein</fullName>
    </submittedName>
</protein>
<feature type="domain" description="DinB-like" evidence="1">
    <location>
        <begin position="12"/>
        <end position="171"/>
    </location>
</feature>
<dbReference type="RefSeq" id="WP_201920527.1">
    <property type="nucleotide sequence ID" value="NZ_JAERQG010000002.1"/>
</dbReference>
<accession>A0A937AG32</accession>
<dbReference type="Pfam" id="PF12867">
    <property type="entry name" value="DinB_2"/>
    <property type="match status" value="1"/>
</dbReference>
<proteinExistence type="predicted"/>
<dbReference type="EMBL" id="JAERQG010000002">
    <property type="protein sequence ID" value="MBL0765593.1"/>
    <property type="molecule type" value="Genomic_DNA"/>
</dbReference>
<dbReference type="InterPro" id="IPR024775">
    <property type="entry name" value="DinB-like"/>
</dbReference>